<dbReference type="OrthoDB" id="9792992at2"/>
<dbReference type="EMBL" id="PYGF01000004">
    <property type="protein sequence ID" value="PSL04896.1"/>
    <property type="molecule type" value="Genomic_DNA"/>
</dbReference>
<keyword evidence="1" id="KW-1133">Transmembrane helix</keyword>
<feature type="transmembrane region" description="Helical" evidence="1">
    <location>
        <begin position="117"/>
        <end position="136"/>
    </location>
</feature>
<dbReference type="AlphaFoldDB" id="A0A2P8E5Y5"/>
<feature type="domain" description="Signal transduction histidine kinase internal region" evidence="2">
    <location>
        <begin position="156"/>
        <end position="235"/>
    </location>
</feature>
<evidence type="ECO:0000256" key="1">
    <source>
        <dbReference type="SAM" id="Phobius"/>
    </source>
</evidence>
<keyword evidence="3" id="KW-0808">Transferase</keyword>
<evidence type="ECO:0000259" key="2">
    <source>
        <dbReference type="Pfam" id="PF06580"/>
    </source>
</evidence>
<dbReference type="GO" id="GO:0000155">
    <property type="term" value="F:phosphorelay sensor kinase activity"/>
    <property type="evidence" value="ECO:0007669"/>
    <property type="project" value="InterPro"/>
</dbReference>
<keyword evidence="4" id="KW-1185">Reference proteome</keyword>
<dbReference type="InterPro" id="IPR050640">
    <property type="entry name" value="Bact_2-comp_sensor_kinase"/>
</dbReference>
<evidence type="ECO:0000313" key="4">
    <source>
        <dbReference type="Proteomes" id="UP000240708"/>
    </source>
</evidence>
<feature type="transmembrane region" description="Helical" evidence="1">
    <location>
        <begin position="72"/>
        <end position="97"/>
    </location>
</feature>
<keyword evidence="1" id="KW-0472">Membrane</keyword>
<dbReference type="GO" id="GO:0016020">
    <property type="term" value="C:membrane"/>
    <property type="evidence" value="ECO:0007669"/>
    <property type="project" value="InterPro"/>
</dbReference>
<organism evidence="3 4">
    <name type="scientific">Cecembia rubra</name>
    <dbReference type="NCBI Taxonomy" id="1485585"/>
    <lineage>
        <taxon>Bacteria</taxon>
        <taxon>Pseudomonadati</taxon>
        <taxon>Bacteroidota</taxon>
        <taxon>Cytophagia</taxon>
        <taxon>Cytophagales</taxon>
        <taxon>Cyclobacteriaceae</taxon>
        <taxon>Cecembia</taxon>
    </lineage>
</organism>
<keyword evidence="1" id="KW-0812">Transmembrane</keyword>
<dbReference type="Gene3D" id="3.30.565.10">
    <property type="entry name" value="Histidine kinase-like ATPase, C-terminal domain"/>
    <property type="match status" value="1"/>
</dbReference>
<dbReference type="PANTHER" id="PTHR34220:SF7">
    <property type="entry name" value="SENSOR HISTIDINE KINASE YPDA"/>
    <property type="match status" value="1"/>
</dbReference>
<accession>A0A2P8E5Y5</accession>
<protein>
    <submittedName>
        <fullName evidence="3">Histidine kinase</fullName>
    </submittedName>
</protein>
<comment type="caution">
    <text evidence="3">The sequence shown here is derived from an EMBL/GenBank/DDBJ whole genome shotgun (WGS) entry which is preliminary data.</text>
</comment>
<gene>
    <name evidence="3" type="ORF">CLV48_10470</name>
</gene>
<dbReference type="PANTHER" id="PTHR34220">
    <property type="entry name" value="SENSOR HISTIDINE KINASE YPDA"/>
    <property type="match status" value="1"/>
</dbReference>
<dbReference type="Proteomes" id="UP000240708">
    <property type="component" value="Unassembled WGS sequence"/>
</dbReference>
<reference evidence="3 4" key="1">
    <citation type="submission" date="2018-03" db="EMBL/GenBank/DDBJ databases">
        <title>Genomic Encyclopedia of Archaeal and Bacterial Type Strains, Phase II (KMG-II): from individual species to whole genera.</title>
        <authorList>
            <person name="Goeker M."/>
        </authorList>
    </citation>
    <scope>NUCLEOTIDE SEQUENCE [LARGE SCALE GENOMIC DNA]</scope>
    <source>
        <strain evidence="3 4">DSM 28057</strain>
    </source>
</reference>
<dbReference type="SUPFAM" id="SSF55874">
    <property type="entry name" value="ATPase domain of HSP90 chaperone/DNA topoisomerase II/histidine kinase"/>
    <property type="match status" value="1"/>
</dbReference>
<feature type="transmembrane region" description="Helical" evidence="1">
    <location>
        <begin position="12"/>
        <end position="33"/>
    </location>
</feature>
<dbReference type="InterPro" id="IPR010559">
    <property type="entry name" value="Sig_transdc_His_kin_internal"/>
</dbReference>
<feature type="transmembrane region" description="Helical" evidence="1">
    <location>
        <begin position="45"/>
        <end position="65"/>
    </location>
</feature>
<keyword evidence="3" id="KW-0418">Kinase</keyword>
<dbReference type="Pfam" id="PF06580">
    <property type="entry name" value="His_kinase"/>
    <property type="match status" value="1"/>
</dbReference>
<dbReference type="InterPro" id="IPR036890">
    <property type="entry name" value="HATPase_C_sf"/>
</dbReference>
<name>A0A2P8E5Y5_9BACT</name>
<dbReference type="RefSeq" id="WP_106566950.1">
    <property type="nucleotide sequence ID" value="NZ_PYGF01000004.1"/>
</dbReference>
<sequence>MNLIKLFFERHFLKVLAIIFTWILAKTFIIHWYGLEFQLSLLESVIQTFWIFLGFLMLGNIFSYYSPRRGHFWIVIAVPFVLAAFFSWFSFFLLVQLIKVNQEFQIFLSSTGVIKGVYFYLMFQFWAILLVFAAKLEDQRKIREMEDNSQKLAKEAEMYYLRQQLQPHFLFNSLNSINALIVTKPEEAREMVVNLAEFLRGTIKKDSNKWISLSEELEQLKLFLSIEKVRFGDRLKVSIQAEKDAESLTIPQLMVQPLLENAIKHSLYGLRGEVLIQLGIKKENKYLIIRLSNPFDPKAGQPKGSGFGLEAVKRRLYLIFGRNDLIQILKHDNNFIVILRIPQP</sequence>
<proteinExistence type="predicted"/>
<evidence type="ECO:0000313" key="3">
    <source>
        <dbReference type="EMBL" id="PSL04896.1"/>
    </source>
</evidence>